<dbReference type="Proteomes" id="UP000176005">
    <property type="component" value="Unassembled WGS sequence"/>
</dbReference>
<evidence type="ECO:0000313" key="2">
    <source>
        <dbReference type="Proteomes" id="UP000176005"/>
    </source>
</evidence>
<reference evidence="1 2" key="1">
    <citation type="journal article" date="2016" name="Front. Microbiol.">
        <title>Comparative Genomics Analysis of Streptomyces Species Reveals Their Adaptation to the Marine Environment and Their Diversity at the Genomic Level.</title>
        <authorList>
            <person name="Tian X."/>
            <person name="Zhang Z."/>
            <person name="Yang T."/>
            <person name="Chen M."/>
            <person name="Li J."/>
            <person name="Chen F."/>
            <person name="Yang J."/>
            <person name="Li W."/>
            <person name="Zhang B."/>
            <person name="Zhang Z."/>
            <person name="Wu J."/>
            <person name="Zhang C."/>
            <person name="Long L."/>
            <person name="Xiao J."/>
        </authorList>
    </citation>
    <scope>NUCLEOTIDE SEQUENCE [LARGE SCALE GENOMIC DNA]</scope>
    <source>
        <strain evidence="1 2">SCSIO 10429</strain>
    </source>
</reference>
<accession>A0A1E7L9S7</accession>
<dbReference type="EMBL" id="LJGW01000107">
    <property type="protein sequence ID" value="OEV13002.1"/>
    <property type="molecule type" value="Genomic_DNA"/>
</dbReference>
<organism evidence="1 2">
    <name type="scientific">Streptomyces nanshensis</name>
    <dbReference type="NCBI Taxonomy" id="518642"/>
    <lineage>
        <taxon>Bacteria</taxon>
        <taxon>Bacillati</taxon>
        <taxon>Actinomycetota</taxon>
        <taxon>Actinomycetes</taxon>
        <taxon>Kitasatosporales</taxon>
        <taxon>Streptomycetaceae</taxon>
        <taxon>Streptomyces</taxon>
    </lineage>
</organism>
<evidence type="ECO:0000313" key="1">
    <source>
        <dbReference type="EMBL" id="OEV13002.1"/>
    </source>
</evidence>
<gene>
    <name evidence="1" type="ORF">AN218_05695</name>
</gene>
<dbReference type="AlphaFoldDB" id="A0A1E7L9S7"/>
<protein>
    <submittedName>
        <fullName evidence="1">Uncharacterized protein</fullName>
    </submittedName>
</protein>
<dbReference type="RefSeq" id="WP_070015508.1">
    <property type="nucleotide sequence ID" value="NZ_LJGW01000107.1"/>
</dbReference>
<name>A0A1E7L9S7_9ACTN</name>
<keyword evidence="2" id="KW-1185">Reference proteome</keyword>
<sequence>MSRAVKRFLLIAAAVIALPLLVILVGAALYNIAHSPAELHELPSPGYPATEGVPSIALTAGPCPAV</sequence>
<proteinExistence type="predicted"/>
<comment type="caution">
    <text evidence="1">The sequence shown here is derived from an EMBL/GenBank/DDBJ whole genome shotgun (WGS) entry which is preliminary data.</text>
</comment>